<evidence type="ECO:0000313" key="2">
    <source>
        <dbReference type="EMBL" id="MBB2931674.1"/>
    </source>
</evidence>
<reference evidence="3 4" key="1">
    <citation type="submission" date="2018-06" db="EMBL/GenBank/DDBJ databases">
        <title>Genomic Encyclopedia of Type Strains, Phase IV (KMG-V): Genome sequencing to study the core and pangenomes of soil and plant-associated prokaryotes.</title>
        <authorList>
            <person name="Whitman W."/>
        </authorList>
    </citation>
    <scope>NUCLEOTIDE SEQUENCE [LARGE SCALE GENOMIC DNA]</scope>
    <source>
        <strain evidence="3 4">SRCL-318</strain>
        <strain evidence="2 5">SRMrh-85</strain>
    </source>
</reference>
<evidence type="ECO:0000313" key="3">
    <source>
        <dbReference type="EMBL" id="PYE18934.1"/>
    </source>
</evidence>
<name>A0A2U1A481_9BURK</name>
<evidence type="ECO:0000313" key="4">
    <source>
        <dbReference type="Proteomes" id="UP000247772"/>
    </source>
</evidence>
<organism evidence="3 4">
    <name type="scientific">Paraburkholderia silvatlantica</name>
    <dbReference type="NCBI Taxonomy" id="321895"/>
    <lineage>
        <taxon>Bacteria</taxon>
        <taxon>Pseudomonadati</taxon>
        <taxon>Pseudomonadota</taxon>
        <taxon>Betaproteobacteria</taxon>
        <taxon>Burkholderiales</taxon>
        <taxon>Burkholderiaceae</taxon>
        <taxon>Paraburkholderia</taxon>
    </lineage>
</organism>
<dbReference type="EMBL" id="QJSQ01000021">
    <property type="protein sequence ID" value="PYE18934.1"/>
    <property type="molecule type" value="Genomic_DNA"/>
</dbReference>
<accession>A0A2U1A481</accession>
<dbReference type="Proteomes" id="UP000247772">
    <property type="component" value="Unassembled WGS sequence"/>
</dbReference>
<gene>
    <name evidence="3" type="ORF">C7410_121128</name>
    <name evidence="2" type="ORF">FHX59_006146</name>
</gene>
<proteinExistence type="predicted"/>
<evidence type="ECO:0000313" key="5">
    <source>
        <dbReference type="Proteomes" id="UP000533533"/>
    </source>
</evidence>
<evidence type="ECO:0000256" key="1">
    <source>
        <dbReference type="SAM" id="MobiDB-lite"/>
    </source>
</evidence>
<protein>
    <submittedName>
        <fullName evidence="3">Uncharacterized protein</fullName>
    </submittedName>
</protein>
<keyword evidence="5" id="KW-1185">Reference proteome</keyword>
<dbReference type="AlphaFoldDB" id="A0A2U1A481"/>
<dbReference type="RefSeq" id="WP_165822901.1">
    <property type="nucleotide sequence ID" value="NZ_JACHVZ010000021.1"/>
</dbReference>
<comment type="caution">
    <text evidence="3">The sequence shown here is derived from an EMBL/GenBank/DDBJ whole genome shotgun (WGS) entry which is preliminary data.</text>
</comment>
<dbReference type="EMBL" id="JACHVZ010000021">
    <property type="protein sequence ID" value="MBB2931674.1"/>
    <property type="molecule type" value="Genomic_DNA"/>
</dbReference>
<dbReference type="Proteomes" id="UP000533533">
    <property type="component" value="Unassembled WGS sequence"/>
</dbReference>
<feature type="region of interest" description="Disordered" evidence="1">
    <location>
        <begin position="1"/>
        <end position="55"/>
    </location>
</feature>
<sequence>MPQIDIARVPKRRGAGYPPSFDTPCAEHLNPHPATNRDPGAAPDIIDLPFNEDIS</sequence>